<comment type="similarity">
    <text evidence="1">Belongs to the protein kinase superfamily. ADCK protein kinase family.</text>
</comment>
<dbReference type="SUPFAM" id="SSF56112">
    <property type="entry name" value="Protein kinase-like (PK-like)"/>
    <property type="match status" value="1"/>
</dbReference>
<dbReference type="InterPro" id="IPR052402">
    <property type="entry name" value="ADCK_kinase"/>
</dbReference>
<reference evidence="5" key="1">
    <citation type="journal article" date="2023" name="Commun. Biol.">
        <title>Genome analysis of Parmales, the sister group of diatoms, reveals the evolutionary specialization of diatoms from phago-mixotrophs to photoautotrophs.</title>
        <authorList>
            <person name="Ban H."/>
            <person name="Sato S."/>
            <person name="Yoshikawa S."/>
            <person name="Yamada K."/>
            <person name="Nakamura Y."/>
            <person name="Ichinomiya M."/>
            <person name="Sato N."/>
            <person name="Blanc-Mathieu R."/>
            <person name="Endo H."/>
            <person name="Kuwata A."/>
            <person name="Ogata H."/>
        </authorList>
    </citation>
    <scope>NUCLEOTIDE SEQUENCE [LARGE SCALE GENOMIC DNA]</scope>
    <source>
        <strain evidence="5">NIES 3700</strain>
    </source>
</reference>
<dbReference type="Gene3D" id="1.10.510.10">
    <property type="entry name" value="Transferase(Phosphotransferase) domain 1"/>
    <property type="match status" value="1"/>
</dbReference>
<dbReference type="Pfam" id="PF03109">
    <property type="entry name" value="ABC1"/>
    <property type="match status" value="1"/>
</dbReference>
<evidence type="ECO:0000256" key="2">
    <source>
        <dbReference type="SAM" id="Phobius"/>
    </source>
</evidence>
<feature type="domain" description="Protein kinase" evidence="3">
    <location>
        <begin position="235"/>
        <end position="582"/>
    </location>
</feature>
<accession>A0A9W7FJM5</accession>
<feature type="transmembrane region" description="Helical" evidence="2">
    <location>
        <begin position="134"/>
        <end position="152"/>
    </location>
</feature>
<protein>
    <recommendedName>
        <fullName evidence="3">Protein kinase domain-containing protein</fullName>
    </recommendedName>
</protein>
<comment type="caution">
    <text evidence="4">The sequence shown here is derived from an EMBL/GenBank/DDBJ whole genome shotgun (WGS) entry which is preliminary data.</text>
</comment>
<keyword evidence="2" id="KW-1133">Transmembrane helix</keyword>
<organism evidence="4 5">
    <name type="scientific">Triparma laevis f. longispina</name>
    <dbReference type="NCBI Taxonomy" id="1714387"/>
    <lineage>
        <taxon>Eukaryota</taxon>
        <taxon>Sar</taxon>
        <taxon>Stramenopiles</taxon>
        <taxon>Ochrophyta</taxon>
        <taxon>Bolidophyceae</taxon>
        <taxon>Parmales</taxon>
        <taxon>Triparmaceae</taxon>
        <taxon>Triparma</taxon>
    </lineage>
</organism>
<dbReference type="InterPro" id="IPR004147">
    <property type="entry name" value="ABC1_dom"/>
</dbReference>
<dbReference type="PROSITE" id="PS50011">
    <property type="entry name" value="PROTEIN_KINASE_DOM"/>
    <property type="match status" value="1"/>
</dbReference>
<sequence length="582" mass="65999">MIRTSYTLLSPSLRTPSKIVDRLFSSSSSSSSSPLHPSLLPMGKNVYSLNRSGGVGRIMERWKVGGERLKVSRMIMLALAALALEKQRRIALTANCEKMKDESILDGRSLLDYEKNEMSYAQRFTRALRAFRRIGVLTCLFIPAGILMPVAYASQNVAPRISDFTWEYVLYGIEVAGPTFIKLSQWASTRSDLFPVEFCLRFARLQDATRGHTWRSTEKTLIEQLGPNWPDKLIIENKEPIGSGCIAQVYQGKMREAVGMKEAGEEVAIKIVHPHIREKVELDFYILNKVTRFLEGLPRCNFEYLAMSDSVEQFRQIMVPQLDLRCEAKNLEKFRIHFADNNRVEFPEPFDHLTTSNILVEGFVRGSRIMSFANPKASQHDREELAHLGVKTVMEMLFMYDFVHGDLHPGNIMVFRNKDNELSMNLLDCGICVEMGESDHKNLINILGAFIKRDGLLAGKLMVDTAKHKNATDDDVRLFCEGIQKICSDDLDNNFLEKVGDYLADICDLACRHKVKLESKFINASLAVEIIEGLACKLYPEMEVQKVALPLVLKAEVMHGLRKAKDLSWGEWFNNLTGGKKE</sequence>
<dbReference type="InterPro" id="IPR044095">
    <property type="entry name" value="ADCK2_dom"/>
</dbReference>
<dbReference type="PANTHER" id="PTHR45890:SF1">
    <property type="entry name" value="AARF DOMAIN CONTAINING KINASE 2"/>
    <property type="match status" value="1"/>
</dbReference>
<keyword evidence="5" id="KW-1185">Reference proteome</keyword>
<proteinExistence type="inferred from homology"/>
<keyword evidence="2" id="KW-0812">Transmembrane</keyword>
<dbReference type="InterPro" id="IPR011009">
    <property type="entry name" value="Kinase-like_dom_sf"/>
</dbReference>
<dbReference type="GO" id="GO:0005524">
    <property type="term" value="F:ATP binding"/>
    <property type="evidence" value="ECO:0007669"/>
    <property type="project" value="InterPro"/>
</dbReference>
<dbReference type="Proteomes" id="UP001165122">
    <property type="component" value="Unassembled WGS sequence"/>
</dbReference>
<evidence type="ECO:0000313" key="5">
    <source>
        <dbReference type="Proteomes" id="UP001165122"/>
    </source>
</evidence>
<keyword evidence="2" id="KW-0472">Membrane</keyword>
<dbReference type="PANTHER" id="PTHR45890">
    <property type="entry name" value="AARF DOMAIN CONTAINING KINASE 2 (PREDICTED)"/>
    <property type="match status" value="1"/>
</dbReference>
<dbReference type="GO" id="GO:0004672">
    <property type="term" value="F:protein kinase activity"/>
    <property type="evidence" value="ECO:0007669"/>
    <property type="project" value="InterPro"/>
</dbReference>
<dbReference type="InterPro" id="IPR000719">
    <property type="entry name" value="Prot_kinase_dom"/>
</dbReference>
<dbReference type="AlphaFoldDB" id="A0A9W7FJM5"/>
<gene>
    <name evidence="4" type="ORF">TrLO_g15298</name>
</gene>
<name>A0A9W7FJM5_9STRA</name>
<dbReference type="EMBL" id="BRXW01000191">
    <property type="protein sequence ID" value="GMI13407.1"/>
    <property type="molecule type" value="Genomic_DNA"/>
</dbReference>
<dbReference type="OrthoDB" id="427480at2759"/>
<dbReference type="CDD" id="cd13971">
    <property type="entry name" value="ADCK2-like"/>
    <property type="match status" value="1"/>
</dbReference>
<evidence type="ECO:0000259" key="3">
    <source>
        <dbReference type="PROSITE" id="PS50011"/>
    </source>
</evidence>
<evidence type="ECO:0000313" key="4">
    <source>
        <dbReference type="EMBL" id="GMI13407.1"/>
    </source>
</evidence>
<evidence type="ECO:0000256" key="1">
    <source>
        <dbReference type="ARBA" id="ARBA00009670"/>
    </source>
</evidence>